<dbReference type="Gene3D" id="3.30.70.1450">
    <property type="entry name" value="Regulator of K+ conductance, C-terminal domain"/>
    <property type="match status" value="1"/>
</dbReference>
<name>A0A5B7TX91_9FLAO</name>
<dbReference type="AlphaFoldDB" id="A0A5B7TX91"/>
<dbReference type="PRINTS" id="PR01463">
    <property type="entry name" value="EAGCHANLFMLY"/>
</dbReference>
<dbReference type="GO" id="GO:0005886">
    <property type="term" value="C:plasma membrane"/>
    <property type="evidence" value="ECO:0007669"/>
    <property type="project" value="UniProtKB-SubCell"/>
</dbReference>
<reference evidence="5 6" key="1">
    <citation type="submission" date="2019-05" db="EMBL/GenBank/DDBJ databases">
        <title>Algicella ahnfeltiae gen. nov., sp. nov., a novel marine bacterium of the family Flavobacteriaceae isolated from a red alga.</title>
        <authorList>
            <person name="Nedashkovskaya O.I."/>
            <person name="Kukhlevskiy A.D."/>
            <person name="Kim S.-G."/>
            <person name="Zhukova N.V."/>
            <person name="Mikhailov V.V."/>
        </authorList>
    </citation>
    <scope>NUCLEOTIDE SEQUENCE [LARGE SCALE GENOMIC DNA]</scope>
    <source>
        <strain evidence="5 6">10Alg115</strain>
    </source>
</reference>
<dbReference type="Pfam" id="PF02080">
    <property type="entry name" value="TrkA_C"/>
    <property type="match status" value="1"/>
</dbReference>
<dbReference type="InterPro" id="IPR013099">
    <property type="entry name" value="K_chnl_dom"/>
</dbReference>
<dbReference type="InterPro" id="IPR050721">
    <property type="entry name" value="Trk_Ktr_HKT_K-transport"/>
</dbReference>
<keyword evidence="5" id="KW-0407">Ion channel</keyword>
<dbReference type="Pfam" id="PF07885">
    <property type="entry name" value="Ion_trans_2"/>
    <property type="match status" value="1"/>
</dbReference>
<feature type="transmembrane region" description="Helical" evidence="2">
    <location>
        <begin position="7"/>
        <end position="28"/>
    </location>
</feature>
<evidence type="ECO:0000259" key="3">
    <source>
        <dbReference type="PROSITE" id="PS51201"/>
    </source>
</evidence>
<evidence type="ECO:0000313" key="6">
    <source>
        <dbReference type="Proteomes" id="UP000306229"/>
    </source>
</evidence>
<feature type="transmembrane region" description="Helical" evidence="2">
    <location>
        <begin position="65"/>
        <end position="87"/>
    </location>
</feature>
<dbReference type="KEGG" id="fbe:FF125_15455"/>
<evidence type="ECO:0000259" key="4">
    <source>
        <dbReference type="PROSITE" id="PS51202"/>
    </source>
</evidence>
<dbReference type="SUPFAM" id="SSF81324">
    <property type="entry name" value="Voltage-gated potassium channels"/>
    <property type="match status" value="1"/>
</dbReference>
<dbReference type="InterPro" id="IPR036291">
    <property type="entry name" value="NAD(P)-bd_dom_sf"/>
</dbReference>
<dbReference type="Gene3D" id="3.40.50.720">
    <property type="entry name" value="NAD(P)-binding Rossmann-like Domain"/>
    <property type="match status" value="1"/>
</dbReference>
<dbReference type="PROSITE" id="PS51202">
    <property type="entry name" value="RCK_C"/>
    <property type="match status" value="1"/>
</dbReference>
<proteinExistence type="predicted"/>
<keyword evidence="5" id="KW-0406">Ion transport</keyword>
<dbReference type="InterPro" id="IPR003148">
    <property type="entry name" value="RCK_N"/>
</dbReference>
<dbReference type="OrthoDB" id="9781411at2"/>
<gene>
    <name evidence="5" type="ORF">FF125_15455</name>
</gene>
<dbReference type="Gene3D" id="1.10.287.70">
    <property type="match status" value="1"/>
</dbReference>
<organism evidence="5 6">
    <name type="scientific">Aureibaculum algae</name>
    <dbReference type="NCBI Taxonomy" id="2584122"/>
    <lineage>
        <taxon>Bacteria</taxon>
        <taxon>Pseudomonadati</taxon>
        <taxon>Bacteroidota</taxon>
        <taxon>Flavobacteriia</taxon>
        <taxon>Flavobacteriales</taxon>
        <taxon>Flavobacteriaceae</taxon>
        <taxon>Aureibaculum</taxon>
    </lineage>
</organism>
<accession>A0A5B7TX91</accession>
<dbReference type="PROSITE" id="PS51201">
    <property type="entry name" value="RCK_N"/>
    <property type="match status" value="1"/>
</dbReference>
<feature type="transmembrane region" description="Helical" evidence="2">
    <location>
        <begin position="34"/>
        <end position="53"/>
    </location>
</feature>
<dbReference type="InterPro" id="IPR006037">
    <property type="entry name" value="RCK_C"/>
</dbReference>
<dbReference type="RefSeq" id="WP_138950603.1">
    <property type="nucleotide sequence ID" value="NZ_CP040749.1"/>
</dbReference>
<dbReference type="Proteomes" id="UP000306229">
    <property type="component" value="Chromosome"/>
</dbReference>
<dbReference type="PANTHER" id="PTHR43833">
    <property type="entry name" value="POTASSIUM CHANNEL PROTEIN 2-RELATED-RELATED"/>
    <property type="match status" value="1"/>
</dbReference>
<evidence type="ECO:0000256" key="1">
    <source>
        <dbReference type="ARBA" id="ARBA00004651"/>
    </source>
</evidence>
<protein>
    <submittedName>
        <fullName evidence="5">Potassium channel protein</fullName>
    </submittedName>
</protein>
<keyword evidence="2" id="KW-0472">Membrane</keyword>
<keyword evidence="6" id="KW-1185">Reference proteome</keyword>
<dbReference type="GO" id="GO:0005249">
    <property type="term" value="F:voltage-gated potassium channel activity"/>
    <property type="evidence" value="ECO:0007669"/>
    <property type="project" value="InterPro"/>
</dbReference>
<dbReference type="SUPFAM" id="SSF116726">
    <property type="entry name" value="TrkA C-terminal domain-like"/>
    <property type="match status" value="1"/>
</dbReference>
<keyword evidence="2" id="KW-0812">Transmembrane</keyword>
<dbReference type="InterPro" id="IPR036721">
    <property type="entry name" value="RCK_C_sf"/>
</dbReference>
<evidence type="ECO:0000256" key="2">
    <source>
        <dbReference type="SAM" id="Phobius"/>
    </source>
</evidence>
<keyword evidence="2" id="KW-1133">Transmembrane helix</keyword>
<feature type="domain" description="RCK C-terminal" evidence="4">
    <location>
        <begin position="248"/>
        <end position="332"/>
    </location>
</feature>
<dbReference type="EMBL" id="CP040749">
    <property type="protein sequence ID" value="QCX39766.1"/>
    <property type="molecule type" value="Genomic_DNA"/>
</dbReference>
<sequence length="332" mass="36840">MNIFKPKLYIALLLFIGVICVGVFGYMYFSDDTFINALYMTIITITTVGFGEVHPLSQSERLFTIFLILMSVLTLGYAASVITQYIASGEFLKNIKTKKVQKTIDKLSGHTIVCGYGRNGKQATVKLIKYKKPFVIIENNEERILEIEEQNLLYIKGDATIDDFLVKAAIDKASSLITALPSDANNLYVVLSARQLNKELTIVSRASNDSSDAKLRIAGANNVIMPDKLGGEHMASLLVTPDIVEFVDKLAADSENATHLEEIVVDNLPKEFLLKSIRDLDLRKKTGCSVIGFKTPDHEYVINPDAETKLVIDSKLIVLGSAKQIQKLNKLF</sequence>
<feature type="domain" description="RCK N-terminal" evidence="3">
    <location>
        <begin position="108"/>
        <end position="225"/>
    </location>
</feature>
<dbReference type="SUPFAM" id="SSF51735">
    <property type="entry name" value="NAD(P)-binding Rossmann-fold domains"/>
    <property type="match status" value="1"/>
</dbReference>
<keyword evidence="5" id="KW-0813">Transport</keyword>
<evidence type="ECO:0000313" key="5">
    <source>
        <dbReference type="EMBL" id="QCX39766.1"/>
    </source>
</evidence>
<dbReference type="InterPro" id="IPR003938">
    <property type="entry name" value="K_chnl_volt-dep_EAG/ELK/ERG"/>
</dbReference>
<dbReference type="PANTHER" id="PTHR43833:SF9">
    <property type="entry name" value="POTASSIUM CHANNEL PROTEIN YUGO-RELATED"/>
    <property type="match status" value="1"/>
</dbReference>
<comment type="subcellular location">
    <subcellularLocation>
        <location evidence="1">Cell membrane</location>
        <topology evidence="1">Multi-pass membrane protein</topology>
    </subcellularLocation>
</comment>
<dbReference type="Pfam" id="PF02254">
    <property type="entry name" value="TrkA_N"/>
    <property type="match status" value="1"/>
</dbReference>